<dbReference type="InterPro" id="IPR006015">
    <property type="entry name" value="Universal_stress_UspA"/>
</dbReference>
<protein>
    <submittedName>
        <fullName evidence="3">Universal stress protein</fullName>
    </submittedName>
</protein>
<dbReference type="SUPFAM" id="SSF52402">
    <property type="entry name" value="Adenine nucleotide alpha hydrolases-like"/>
    <property type="match status" value="1"/>
</dbReference>
<sequence length="139" mass="15326">MYKTVIVPLDLSHTERLQPMVSAARQLSSEDAEILLVNVIEDIPAYVRSQVPQSIRDERDEEVRKHLHKIAKENGLSENIMVRTGHAATEILAAAKEKKADLIVIASHKPGFGDFLIGSTAARVVRHAACTVHVVRETG</sequence>
<evidence type="ECO:0000259" key="2">
    <source>
        <dbReference type="Pfam" id="PF00582"/>
    </source>
</evidence>
<dbReference type="Gene3D" id="3.40.50.620">
    <property type="entry name" value="HUPs"/>
    <property type="match status" value="1"/>
</dbReference>
<organism evidence="3 4">
    <name type="scientific">Fodinicurvata halophila</name>
    <dbReference type="NCBI Taxonomy" id="1419723"/>
    <lineage>
        <taxon>Bacteria</taxon>
        <taxon>Pseudomonadati</taxon>
        <taxon>Pseudomonadota</taxon>
        <taxon>Alphaproteobacteria</taxon>
        <taxon>Rhodospirillales</taxon>
        <taxon>Rhodovibrionaceae</taxon>
        <taxon>Fodinicurvata</taxon>
    </lineage>
</organism>
<dbReference type="RefSeq" id="WP_382422394.1">
    <property type="nucleotide sequence ID" value="NZ_JBHSCW010000005.1"/>
</dbReference>
<dbReference type="InterPro" id="IPR014729">
    <property type="entry name" value="Rossmann-like_a/b/a_fold"/>
</dbReference>
<comment type="caution">
    <text evidence="3">The sequence shown here is derived from an EMBL/GenBank/DDBJ whole genome shotgun (WGS) entry which is preliminary data.</text>
</comment>
<dbReference type="PANTHER" id="PTHR46268">
    <property type="entry name" value="STRESS RESPONSE PROTEIN NHAX"/>
    <property type="match status" value="1"/>
</dbReference>
<dbReference type="InterPro" id="IPR006016">
    <property type="entry name" value="UspA"/>
</dbReference>
<proteinExistence type="inferred from homology"/>
<dbReference type="Proteomes" id="UP001595799">
    <property type="component" value="Unassembled WGS sequence"/>
</dbReference>
<comment type="similarity">
    <text evidence="1">Belongs to the universal stress protein A family.</text>
</comment>
<gene>
    <name evidence="3" type="ORF">ACFOW6_10875</name>
</gene>
<evidence type="ECO:0000313" key="4">
    <source>
        <dbReference type="Proteomes" id="UP001595799"/>
    </source>
</evidence>
<dbReference type="PANTHER" id="PTHR46268:SF6">
    <property type="entry name" value="UNIVERSAL STRESS PROTEIN UP12"/>
    <property type="match status" value="1"/>
</dbReference>
<accession>A0ABV8UM00</accession>
<evidence type="ECO:0000313" key="3">
    <source>
        <dbReference type="EMBL" id="MFC4352044.1"/>
    </source>
</evidence>
<evidence type="ECO:0000256" key="1">
    <source>
        <dbReference type="ARBA" id="ARBA00008791"/>
    </source>
</evidence>
<dbReference type="CDD" id="cd00293">
    <property type="entry name" value="USP-like"/>
    <property type="match status" value="1"/>
</dbReference>
<reference evidence="4" key="1">
    <citation type="journal article" date="2019" name="Int. J. Syst. Evol. Microbiol.">
        <title>The Global Catalogue of Microorganisms (GCM) 10K type strain sequencing project: providing services to taxonomists for standard genome sequencing and annotation.</title>
        <authorList>
            <consortium name="The Broad Institute Genomics Platform"/>
            <consortium name="The Broad Institute Genome Sequencing Center for Infectious Disease"/>
            <person name="Wu L."/>
            <person name="Ma J."/>
        </authorList>
    </citation>
    <scope>NUCLEOTIDE SEQUENCE [LARGE SCALE GENOMIC DNA]</scope>
    <source>
        <strain evidence="4">CECT 8472</strain>
    </source>
</reference>
<name>A0ABV8UM00_9PROT</name>
<dbReference type="Pfam" id="PF00582">
    <property type="entry name" value="Usp"/>
    <property type="match status" value="1"/>
</dbReference>
<dbReference type="EMBL" id="JBHSCW010000005">
    <property type="protein sequence ID" value="MFC4352044.1"/>
    <property type="molecule type" value="Genomic_DNA"/>
</dbReference>
<feature type="domain" description="UspA" evidence="2">
    <location>
        <begin position="1"/>
        <end position="136"/>
    </location>
</feature>
<dbReference type="PRINTS" id="PR01438">
    <property type="entry name" value="UNVRSLSTRESS"/>
</dbReference>
<keyword evidence="4" id="KW-1185">Reference proteome</keyword>